<dbReference type="Pfam" id="PF24864">
    <property type="entry name" value="DUF7730"/>
    <property type="match status" value="1"/>
</dbReference>
<dbReference type="PANTHER" id="PTHR38790">
    <property type="entry name" value="2EXR DOMAIN-CONTAINING PROTEIN-RELATED"/>
    <property type="match status" value="1"/>
</dbReference>
<sequence length="313" mass="36161">MRLTGLYRRLADMGSSSNEETEGRAAEADLIKDSSGDRKEPKAPRGDHPQPQSSFFAKLPPEIRIQIYSLALPAEPETVDVVIPFDRFHRLQHPPTPGQRVDRHVLRAHRRSGQLWLMPWVRGKRTSSVLLVCWRMYKEAADILYSNRSFSFESLGDFVQFHRAASVTAFSRITSLSIFCCRPHAQMPESEFGTHAHDQATNILLSEMPHLRRLQILTAALCWRKVLFELTSLEEFQDSEDFYSKKIQKELSGSFEWLRRVPCKGNISVQFFYPCETVAGESRVRKMYELQLEDGDFVISKYEKRDISGLMWT</sequence>
<keyword evidence="4" id="KW-1185">Reference proteome</keyword>
<accession>A0A1Y1Y8W6</accession>
<evidence type="ECO:0000313" key="4">
    <source>
        <dbReference type="Proteomes" id="UP000193144"/>
    </source>
</evidence>
<organism evidence="3 4">
    <name type="scientific">Clohesyomyces aquaticus</name>
    <dbReference type="NCBI Taxonomy" id="1231657"/>
    <lineage>
        <taxon>Eukaryota</taxon>
        <taxon>Fungi</taxon>
        <taxon>Dikarya</taxon>
        <taxon>Ascomycota</taxon>
        <taxon>Pezizomycotina</taxon>
        <taxon>Dothideomycetes</taxon>
        <taxon>Pleosporomycetidae</taxon>
        <taxon>Pleosporales</taxon>
        <taxon>Lindgomycetaceae</taxon>
        <taxon>Clohesyomyces</taxon>
    </lineage>
</organism>
<feature type="domain" description="DUF7730" evidence="2">
    <location>
        <begin position="48"/>
        <end position="216"/>
    </location>
</feature>
<name>A0A1Y1Y8W6_9PLEO</name>
<dbReference type="AlphaFoldDB" id="A0A1Y1Y8W6"/>
<feature type="compositionally biased region" description="Basic and acidic residues" evidence="1">
    <location>
        <begin position="21"/>
        <end position="48"/>
    </location>
</feature>
<evidence type="ECO:0000313" key="3">
    <source>
        <dbReference type="EMBL" id="ORX94470.1"/>
    </source>
</evidence>
<proteinExistence type="predicted"/>
<comment type="caution">
    <text evidence="3">The sequence shown here is derived from an EMBL/GenBank/DDBJ whole genome shotgun (WGS) entry which is preliminary data.</text>
</comment>
<dbReference type="InterPro" id="IPR056632">
    <property type="entry name" value="DUF7730"/>
</dbReference>
<protein>
    <recommendedName>
        <fullName evidence="2">DUF7730 domain-containing protein</fullName>
    </recommendedName>
</protein>
<reference evidence="3 4" key="1">
    <citation type="submission" date="2016-07" db="EMBL/GenBank/DDBJ databases">
        <title>Pervasive Adenine N6-methylation of Active Genes in Fungi.</title>
        <authorList>
            <consortium name="DOE Joint Genome Institute"/>
            <person name="Mondo S.J."/>
            <person name="Dannebaum R.O."/>
            <person name="Kuo R.C."/>
            <person name="Labutti K."/>
            <person name="Haridas S."/>
            <person name="Kuo A."/>
            <person name="Salamov A."/>
            <person name="Ahrendt S.R."/>
            <person name="Lipzen A."/>
            <person name="Sullivan W."/>
            <person name="Andreopoulos W.B."/>
            <person name="Clum A."/>
            <person name="Lindquist E."/>
            <person name="Daum C."/>
            <person name="Ramamoorthy G.K."/>
            <person name="Gryganskyi A."/>
            <person name="Culley D."/>
            <person name="Magnuson J.K."/>
            <person name="James T.Y."/>
            <person name="O'Malley M.A."/>
            <person name="Stajich J.E."/>
            <person name="Spatafora J.W."/>
            <person name="Visel A."/>
            <person name="Grigoriev I.V."/>
        </authorList>
    </citation>
    <scope>NUCLEOTIDE SEQUENCE [LARGE SCALE GENOMIC DNA]</scope>
    <source>
        <strain evidence="3 4">CBS 115471</strain>
    </source>
</reference>
<evidence type="ECO:0000256" key="1">
    <source>
        <dbReference type="SAM" id="MobiDB-lite"/>
    </source>
</evidence>
<gene>
    <name evidence="3" type="ORF">BCR34DRAFT_221310</name>
</gene>
<feature type="region of interest" description="Disordered" evidence="1">
    <location>
        <begin position="1"/>
        <end position="55"/>
    </location>
</feature>
<dbReference type="EMBL" id="MCFA01000307">
    <property type="protein sequence ID" value="ORX94470.1"/>
    <property type="molecule type" value="Genomic_DNA"/>
</dbReference>
<dbReference type="OrthoDB" id="2951834at2759"/>
<evidence type="ECO:0000259" key="2">
    <source>
        <dbReference type="Pfam" id="PF24864"/>
    </source>
</evidence>
<dbReference type="Proteomes" id="UP000193144">
    <property type="component" value="Unassembled WGS sequence"/>
</dbReference>